<dbReference type="AlphaFoldDB" id="G4TXL7"/>
<dbReference type="Pfam" id="PF01204">
    <property type="entry name" value="Trehalase"/>
    <property type="match status" value="2"/>
</dbReference>
<feature type="chain" id="PRO_5003468999" description="Trehalase" evidence="6">
    <location>
        <begin position="19"/>
        <end position="805"/>
    </location>
</feature>
<comment type="caution">
    <text evidence="7">The sequence shown here is derived from an EMBL/GenBank/DDBJ whole genome shotgun (WGS) entry which is preliminary data.</text>
</comment>
<keyword evidence="8" id="KW-1185">Reference proteome</keyword>
<keyword evidence="6" id="KW-0732">Signal</keyword>
<proteinExistence type="inferred from homology"/>
<keyword evidence="3 4" id="KW-0326">Glycosidase</keyword>
<dbReference type="Gene3D" id="1.50.10.10">
    <property type="match status" value="1"/>
</dbReference>
<accession>G4TXL7</accession>
<dbReference type="PRINTS" id="PR00744">
    <property type="entry name" value="GLHYDRLASE37"/>
</dbReference>
<dbReference type="HOGENOM" id="CLU_006451_4_0_1"/>
<keyword evidence="2 4" id="KW-0378">Hydrolase</keyword>
<dbReference type="OrthoDB" id="3542292at2759"/>
<dbReference type="OMA" id="RYWDASD"/>
<dbReference type="InParanoid" id="G4TXL7"/>
<reference evidence="7 8" key="1">
    <citation type="journal article" date="2011" name="PLoS Pathog.">
        <title>Endophytic Life Strategies Decoded by Genome and Transcriptome Analyses of the Mutualistic Root Symbiont Piriformospora indica.</title>
        <authorList>
            <person name="Zuccaro A."/>
            <person name="Lahrmann U."/>
            <person name="Guldener U."/>
            <person name="Langen G."/>
            <person name="Pfiffi S."/>
            <person name="Biedenkopf D."/>
            <person name="Wong P."/>
            <person name="Samans B."/>
            <person name="Grimm C."/>
            <person name="Basiewicz M."/>
            <person name="Murat C."/>
            <person name="Martin F."/>
            <person name="Kogel K.H."/>
        </authorList>
    </citation>
    <scope>NUCLEOTIDE SEQUENCE [LARGE SCALE GENOMIC DNA]</scope>
    <source>
        <strain evidence="7 8">DSM 11827</strain>
    </source>
</reference>
<feature type="compositionally biased region" description="Polar residues" evidence="5">
    <location>
        <begin position="43"/>
        <end position="73"/>
    </location>
</feature>
<sequence length="805" mass="87180">MVRLVLSTVLCAAYAAYAQVSTTSGSLSTPTTSTSSTRTSSTGVESSATNAPPPTSNSDTTVSTATPSVTGSLDQPLPSQAVLPPDQAWCPSEIFCAGRILQTINIAQPYADSKTIVDKPTNGTTQKVLTAFSNITSASSASGENVTYGEIVDFLNSNFDGEGLELQATPLNNFPTNPAGLRGVRDEVVGGFALAVHKIWNLLIRDTDESKVCTGGRCESSLIPLNHTFVVPGGRFREQYYWDSKFILDGLLVSELYSVANSTLQNFMDELEQFGFIPNGGRIYYLNRSQPPVFAGMVLSYYNATKDAATLARALPLIEKELKWWSDNRSVNVKSPFTNQASLISTRTVYHYSVTNSAPRPESYLEDYETANGTPDAPLSTPYNDTQKAALYAELASGAETGWDYSTRWTREPYANEADTTNQNALLRTLNVRGTSAVDLNALIYKAHIDLANLYDMSQGGGGSNSKRGPRGIKRAPSDSAEEHRSKAAALKAAILDLNWDKDRLGFYDYNLTSSTRNTQWTAAHFYPLWAGIVPNEVQRDEQKAIGAFSSLNLIMRKYNGTIPATFIESGLQWDFPNAWPPHIFFALEALSNVPKNVSSATLPGLYNTSLDSYTLLPSNHLGLPSVDKLPLQLLEGNNTVGLSQDINALNGTVFNGGNRTATDSEGWAETLKREIANRYVTSVFCSWYATGGSLPNGLLPRLPNSTLALTHSEDQDGHLFEKFSALDVDSAGRGGEYAVQAGFGWTNGVLLWVVEKYKDVLVRPTCPAITAASTGQNAAENNAAMRMRLSAVAPLVLVLVGLVL</sequence>
<dbReference type="PROSITE" id="PS00928">
    <property type="entry name" value="TREHALASE_2"/>
    <property type="match status" value="1"/>
</dbReference>
<comment type="similarity">
    <text evidence="1 4">Belongs to the glycosyl hydrolase 37 family.</text>
</comment>
<dbReference type="InterPro" id="IPR008928">
    <property type="entry name" value="6-hairpin_glycosidase_sf"/>
</dbReference>
<evidence type="ECO:0000256" key="6">
    <source>
        <dbReference type="SAM" id="SignalP"/>
    </source>
</evidence>
<dbReference type="PANTHER" id="PTHR23403">
    <property type="entry name" value="TREHALASE"/>
    <property type="match status" value="1"/>
</dbReference>
<feature type="region of interest" description="Disordered" evidence="5">
    <location>
        <begin position="461"/>
        <end position="483"/>
    </location>
</feature>
<comment type="catalytic activity">
    <reaction evidence="4">
        <text>alpha,alpha-trehalose + H2O = alpha-D-glucose + beta-D-glucose</text>
        <dbReference type="Rhea" id="RHEA:32675"/>
        <dbReference type="ChEBI" id="CHEBI:15377"/>
        <dbReference type="ChEBI" id="CHEBI:15903"/>
        <dbReference type="ChEBI" id="CHEBI:16551"/>
        <dbReference type="ChEBI" id="CHEBI:17925"/>
        <dbReference type="EC" id="3.2.1.28"/>
    </reaction>
</comment>
<evidence type="ECO:0000313" key="7">
    <source>
        <dbReference type="EMBL" id="CCA76060.1"/>
    </source>
</evidence>
<dbReference type="GO" id="GO:0004555">
    <property type="term" value="F:alpha,alpha-trehalase activity"/>
    <property type="evidence" value="ECO:0007669"/>
    <property type="project" value="UniProtKB-EC"/>
</dbReference>
<dbReference type="InterPro" id="IPR018232">
    <property type="entry name" value="Glyco_hydro_37_CS"/>
</dbReference>
<dbReference type="InterPro" id="IPR012341">
    <property type="entry name" value="6hp_glycosidase-like_sf"/>
</dbReference>
<evidence type="ECO:0000313" key="8">
    <source>
        <dbReference type="Proteomes" id="UP000007148"/>
    </source>
</evidence>
<organism evidence="7 8">
    <name type="scientific">Serendipita indica (strain DSM 11827)</name>
    <name type="common">Root endophyte fungus</name>
    <name type="synonym">Piriformospora indica</name>
    <dbReference type="NCBI Taxonomy" id="1109443"/>
    <lineage>
        <taxon>Eukaryota</taxon>
        <taxon>Fungi</taxon>
        <taxon>Dikarya</taxon>
        <taxon>Basidiomycota</taxon>
        <taxon>Agaricomycotina</taxon>
        <taxon>Agaricomycetes</taxon>
        <taxon>Sebacinales</taxon>
        <taxon>Serendipitaceae</taxon>
        <taxon>Serendipita</taxon>
    </lineage>
</organism>
<dbReference type="PANTHER" id="PTHR23403:SF1">
    <property type="entry name" value="TREHALASE"/>
    <property type="match status" value="1"/>
</dbReference>
<dbReference type="Proteomes" id="UP000007148">
    <property type="component" value="Unassembled WGS sequence"/>
</dbReference>
<dbReference type="EMBL" id="CAFZ01000594">
    <property type="protein sequence ID" value="CCA76060.1"/>
    <property type="molecule type" value="Genomic_DNA"/>
</dbReference>
<evidence type="ECO:0000256" key="5">
    <source>
        <dbReference type="SAM" id="MobiDB-lite"/>
    </source>
</evidence>
<dbReference type="STRING" id="1109443.G4TXL7"/>
<feature type="region of interest" description="Disordered" evidence="5">
    <location>
        <begin position="24"/>
        <end position="80"/>
    </location>
</feature>
<gene>
    <name evidence="7" type="ORF">PIIN_10060</name>
</gene>
<evidence type="ECO:0000256" key="4">
    <source>
        <dbReference type="RuleBase" id="RU361180"/>
    </source>
</evidence>
<protein>
    <recommendedName>
        <fullName evidence="4">Trehalase</fullName>
        <ecNumber evidence="4">3.2.1.28</ecNumber>
    </recommendedName>
    <alternativeName>
        <fullName evidence="4">Alpha-trehalose glucohydrolase</fullName>
    </alternativeName>
</protein>
<dbReference type="InterPro" id="IPR001661">
    <property type="entry name" value="Glyco_hydro_37"/>
</dbReference>
<evidence type="ECO:0000256" key="2">
    <source>
        <dbReference type="ARBA" id="ARBA00022801"/>
    </source>
</evidence>
<evidence type="ECO:0000256" key="1">
    <source>
        <dbReference type="ARBA" id="ARBA00005615"/>
    </source>
</evidence>
<feature type="compositionally biased region" description="Low complexity" evidence="5">
    <location>
        <begin position="24"/>
        <end position="42"/>
    </location>
</feature>
<dbReference type="EC" id="3.2.1.28" evidence="4"/>
<dbReference type="SUPFAM" id="SSF48208">
    <property type="entry name" value="Six-hairpin glycosidases"/>
    <property type="match status" value="1"/>
</dbReference>
<dbReference type="GO" id="GO:0005993">
    <property type="term" value="P:trehalose catabolic process"/>
    <property type="evidence" value="ECO:0007669"/>
    <property type="project" value="TreeGrafter"/>
</dbReference>
<feature type="signal peptide" evidence="6">
    <location>
        <begin position="1"/>
        <end position="18"/>
    </location>
</feature>
<name>G4TXL7_SERID</name>
<evidence type="ECO:0000256" key="3">
    <source>
        <dbReference type="ARBA" id="ARBA00023295"/>
    </source>
</evidence>
<dbReference type="eggNOG" id="KOG0602">
    <property type="taxonomic scope" value="Eukaryota"/>
</dbReference>